<evidence type="ECO:0000256" key="8">
    <source>
        <dbReference type="ARBA" id="ARBA00043868"/>
    </source>
</evidence>
<evidence type="ECO:0000313" key="17">
    <source>
        <dbReference type="Proteomes" id="UP000015104"/>
    </source>
</evidence>
<gene>
    <name evidence="16" type="primary">107364103</name>
</gene>
<dbReference type="InterPro" id="IPR024909">
    <property type="entry name" value="Cys-tRNA/MSH_ligase"/>
</dbReference>
<dbReference type="OMA" id="KWDSFMN"/>
<reference evidence="17" key="1">
    <citation type="submission" date="2011-08" db="EMBL/GenBank/DDBJ databases">
        <authorList>
            <person name="Rombauts S."/>
        </authorList>
    </citation>
    <scope>NUCLEOTIDE SEQUENCE</scope>
    <source>
        <strain evidence="17">London</strain>
    </source>
</reference>
<dbReference type="InterPro" id="IPR014729">
    <property type="entry name" value="Rossmann-like_a/b/a_fold"/>
</dbReference>
<comment type="cofactor">
    <cofactor evidence="1">
        <name>Zn(2+)</name>
        <dbReference type="ChEBI" id="CHEBI:29105"/>
    </cofactor>
</comment>
<evidence type="ECO:0000256" key="1">
    <source>
        <dbReference type="ARBA" id="ARBA00001947"/>
    </source>
</evidence>
<comment type="function">
    <text evidence="8">Mitochondrial cysteine-specific aminoacyl-tRNA synthetase that catalyzes the ATP-dependent ligation of cysteine to tRNA(Cys).</text>
</comment>
<evidence type="ECO:0000256" key="13">
    <source>
        <dbReference type="ARBA" id="ARBA00048609"/>
    </source>
</evidence>
<keyword evidence="5" id="KW-0547">Nucleotide-binding</keyword>
<dbReference type="GO" id="GO:0006423">
    <property type="term" value="P:cysteinyl-tRNA aminoacylation"/>
    <property type="evidence" value="ECO:0007669"/>
    <property type="project" value="TreeGrafter"/>
</dbReference>
<dbReference type="Proteomes" id="UP000015104">
    <property type="component" value="Unassembled WGS sequence"/>
</dbReference>
<dbReference type="Pfam" id="PF01406">
    <property type="entry name" value="tRNA-synt_1e"/>
    <property type="match status" value="1"/>
</dbReference>
<reference evidence="16" key="2">
    <citation type="submission" date="2015-06" db="UniProtKB">
        <authorList>
            <consortium name="EnsemblMetazoa"/>
        </authorList>
    </citation>
    <scope>IDENTIFICATION</scope>
</reference>
<comment type="catalytic activity">
    <reaction evidence="13">
        <text>S-sulfanyl-L-cysteine + tRNA(Cys) + ATP = (S)-sulfanyl-L-cysteinyl-tRNA(Cys) + AMP + diphosphate</text>
        <dbReference type="Rhea" id="RHEA:78647"/>
        <dbReference type="Rhea" id="RHEA-COMP:9661"/>
        <dbReference type="Rhea" id="RHEA-COMP:19119"/>
        <dbReference type="ChEBI" id="CHEBI:30616"/>
        <dbReference type="ChEBI" id="CHEBI:33019"/>
        <dbReference type="ChEBI" id="CHEBI:58591"/>
        <dbReference type="ChEBI" id="CHEBI:78442"/>
        <dbReference type="ChEBI" id="CHEBI:229520"/>
        <dbReference type="ChEBI" id="CHEBI:456215"/>
    </reaction>
    <physiologicalReaction direction="left-to-right" evidence="13">
        <dbReference type="Rhea" id="RHEA:78648"/>
    </physiologicalReaction>
</comment>
<comment type="similarity">
    <text evidence="2">Belongs to the class-I aminoacyl-tRNA synthetase family.</text>
</comment>
<organism evidence="16 17">
    <name type="scientific">Tetranychus urticae</name>
    <name type="common">Two-spotted spider mite</name>
    <dbReference type="NCBI Taxonomy" id="32264"/>
    <lineage>
        <taxon>Eukaryota</taxon>
        <taxon>Metazoa</taxon>
        <taxon>Ecdysozoa</taxon>
        <taxon>Arthropoda</taxon>
        <taxon>Chelicerata</taxon>
        <taxon>Arachnida</taxon>
        <taxon>Acari</taxon>
        <taxon>Acariformes</taxon>
        <taxon>Trombidiformes</taxon>
        <taxon>Prostigmata</taxon>
        <taxon>Eleutherengona</taxon>
        <taxon>Raphignathae</taxon>
        <taxon>Tetranychoidea</taxon>
        <taxon>Tetranychidae</taxon>
        <taxon>Tetranychus</taxon>
    </lineage>
</organism>
<comment type="function">
    <text evidence="9">In addition to its role as an aminoacyl-tRNA synthetase, has also cysteine persulfide synthase activity. Produces reactive persulfide species such as cysteine persulfide (CysSSH) from substrate cysteine and mediate direct incorporation of CysSSH into proteins during translations, resulting in protein persulfides and polysulfides. CysSSHs behave as potent antioxidants and cellular protectants.</text>
</comment>
<dbReference type="Gene3D" id="3.40.50.620">
    <property type="entry name" value="HUPs"/>
    <property type="match status" value="1"/>
</dbReference>
<evidence type="ECO:0000256" key="10">
    <source>
        <dbReference type="ARBA" id="ARBA00047499"/>
    </source>
</evidence>
<dbReference type="SUPFAM" id="SSF52374">
    <property type="entry name" value="Nucleotidylyl transferase"/>
    <property type="match status" value="1"/>
</dbReference>
<comment type="catalytic activity">
    <reaction evidence="10">
        <text>S-disulfanyl-L-cysteine + tRNA(Cys) + ATP = (S)-disulfanyl-L-cysteinyl-tRNA(Cys) + AMP + diphosphate</text>
        <dbReference type="Rhea" id="RHEA:78651"/>
        <dbReference type="Rhea" id="RHEA-COMP:9661"/>
        <dbReference type="Rhea" id="RHEA-COMP:19120"/>
        <dbReference type="ChEBI" id="CHEBI:30616"/>
        <dbReference type="ChEBI" id="CHEBI:33019"/>
        <dbReference type="ChEBI" id="CHEBI:78442"/>
        <dbReference type="ChEBI" id="CHEBI:229465"/>
        <dbReference type="ChEBI" id="CHEBI:229521"/>
        <dbReference type="ChEBI" id="CHEBI:456215"/>
    </reaction>
    <physiologicalReaction direction="left-to-right" evidence="10">
        <dbReference type="Rhea" id="RHEA:78652"/>
    </physiologicalReaction>
</comment>
<comment type="catalytic activity">
    <reaction evidence="14">
        <text>tRNA(Cys) + L-cysteine + ATP = L-cysteinyl-tRNA(Cys) + AMP + diphosphate</text>
        <dbReference type="Rhea" id="RHEA:17773"/>
        <dbReference type="Rhea" id="RHEA-COMP:9661"/>
        <dbReference type="Rhea" id="RHEA-COMP:9679"/>
        <dbReference type="ChEBI" id="CHEBI:30616"/>
        <dbReference type="ChEBI" id="CHEBI:33019"/>
        <dbReference type="ChEBI" id="CHEBI:35235"/>
        <dbReference type="ChEBI" id="CHEBI:78442"/>
        <dbReference type="ChEBI" id="CHEBI:78517"/>
        <dbReference type="ChEBI" id="CHEBI:456215"/>
        <dbReference type="EC" id="6.1.1.16"/>
    </reaction>
    <physiologicalReaction direction="right-to-left" evidence="14">
        <dbReference type="Rhea" id="RHEA:17775"/>
    </physiologicalReaction>
</comment>
<accession>T1JQ84</accession>
<feature type="domain" description="tRNA synthetases class I catalytic" evidence="15">
    <location>
        <begin position="82"/>
        <end position="373"/>
    </location>
</feature>
<protein>
    <recommendedName>
        <fullName evidence="15">tRNA synthetases class I catalytic domain-containing protein</fullName>
    </recommendedName>
</protein>
<dbReference type="SUPFAM" id="SSF47323">
    <property type="entry name" value="Anticodon-binding domain of a subclass of class I aminoacyl-tRNA synthetases"/>
    <property type="match status" value="1"/>
</dbReference>
<keyword evidence="4" id="KW-0479">Metal-binding</keyword>
<evidence type="ECO:0000256" key="4">
    <source>
        <dbReference type="ARBA" id="ARBA00022723"/>
    </source>
</evidence>
<evidence type="ECO:0000256" key="14">
    <source>
        <dbReference type="ARBA" id="ARBA00049046"/>
    </source>
</evidence>
<evidence type="ECO:0000259" key="15">
    <source>
        <dbReference type="Pfam" id="PF01406"/>
    </source>
</evidence>
<sequence length="556" mass="63949">MNFLVRQLERKFICKLLSCNSNYLSCLSKLNCSTTNDPNLNGFQLNLYNHYTRDKEPVEVDGSPVTFASNSKQSSNKSLVGTAYVCGPTVYDYCHIGHAMAYTRFDIFRRFLGVYSNIDLVTAMGITDIDEKILTRSSEEGLSYKAIGDKYFAAFLEDLKALNIIPVDIFVRITDHIDEIIDYIARLESKGCAYINTETGDINFDTSAVKDFDVKADLITTKSKGKKSPKDFALWRSASNEPKWIYQSPLNGQNFPGRPGWHVECSVIASWLYGSSLDFHFGGKDLIYPHHFCESACSAAYFDLVDKQPAIKWASHWFHSSHIRLSKEKMSKSLGNVIFIKDFLEKYNANILRIMCAYYHYRFDFEYDSLIIKRYNELDRIFKQFSLSIKEKLLSLGLYRFQNDKFLNCEPDDGTLFNLIKESKHEILAGAADDWNLHRGLVSILDIIKYFDNLDNPTLIDLYCIKKHVFQWMCALGLNYPLDDTPNNVKQDLLLLQLINYRKNIRDLSLKSLQTSDLTVDTAKENFAKILKTSDEVREKIESLGYVIKDSKFKPD</sequence>
<comment type="catalytic activity">
    <reaction evidence="12">
        <text>S-sulfanyl-L-cysteine + L-cysteine = S-disulfanyl-L-cysteine + L-alanine</text>
        <dbReference type="Rhea" id="RHEA:78627"/>
        <dbReference type="ChEBI" id="CHEBI:35235"/>
        <dbReference type="ChEBI" id="CHEBI:57972"/>
        <dbReference type="ChEBI" id="CHEBI:58591"/>
        <dbReference type="ChEBI" id="CHEBI:229465"/>
    </reaction>
    <physiologicalReaction direction="left-to-right" evidence="12">
        <dbReference type="Rhea" id="RHEA:78628"/>
    </physiologicalReaction>
</comment>
<keyword evidence="17" id="KW-1185">Reference proteome</keyword>
<keyword evidence="6" id="KW-0862">Zinc</keyword>
<keyword evidence="3" id="KW-0436">Ligase</keyword>
<proteinExistence type="inferred from homology"/>
<evidence type="ECO:0000256" key="2">
    <source>
        <dbReference type="ARBA" id="ARBA00005594"/>
    </source>
</evidence>
<dbReference type="HOGENOM" id="CLU_013528_0_3_1"/>
<evidence type="ECO:0000256" key="7">
    <source>
        <dbReference type="ARBA" id="ARBA00022840"/>
    </source>
</evidence>
<dbReference type="STRING" id="32264.T1JQ84"/>
<dbReference type="InterPro" id="IPR032678">
    <property type="entry name" value="tRNA-synt_1_cat_dom"/>
</dbReference>
<dbReference type="PANTHER" id="PTHR10890:SF27">
    <property type="entry name" value="CYSTEINE--TRNA LIGASE, MITOCHONDRIAL-RELATED"/>
    <property type="match status" value="1"/>
</dbReference>
<evidence type="ECO:0000313" key="16">
    <source>
        <dbReference type="EnsemblMetazoa" id="tetur01g02300.1"/>
    </source>
</evidence>
<keyword evidence="7" id="KW-0067">ATP-binding</keyword>
<name>T1JQ84_TETUR</name>
<dbReference type="EMBL" id="CAEY01000437">
    <property type="status" value="NOT_ANNOTATED_CDS"/>
    <property type="molecule type" value="Genomic_DNA"/>
</dbReference>
<dbReference type="GO" id="GO:0005524">
    <property type="term" value="F:ATP binding"/>
    <property type="evidence" value="ECO:0007669"/>
    <property type="project" value="UniProtKB-KW"/>
</dbReference>
<evidence type="ECO:0000256" key="11">
    <source>
        <dbReference type="ARBA" id="ARBA00047548"/>
    </source>
</evidence>
<evidence type="ECO:0000256" key="9">
    <source>
        <dbReference type="ARBA" id="ARBA00045476"/>
    </source>
</evidence>
<dbReference type="AlphaFoldDB" id="T1JQ84"/>
<dbReference type="OrthoDB" id="438179at2759"/>
<dbReference type="KEGG" id="tut:107364103"/>
<dbReference type="InterPro" id="IPR009080">
    <property type="entry name" value="tRNAsynth_Ia_anticodon-bd"/>
</dbReference>
<dbReference type="PANTHER" id="PTHR10890">
    <property type="entry name" value="CYSTEINYL-TRNA SYNTHETASE"/>
    <property type="match status" value="1"/>
</dbReference>
<dbReference type="GO" id="GO:0004817">
    <property type="term" value="F:cysteine-tRNA ligase activity"/>
    <property type="evidence" value="ECO:0007669"/>
    <property type="project" value="UniProtKB-EC"/>
</dbReference>
<evidence type="ECO:0000256" key="12">
    <source>
        <dbReference type="ARBA" id="ARBA00047731"/>
    </source>
</evidence>
<dbReference type="GO" id="GO:0005737">
    <property type="term" value="C:cytoplasm"/>
    <property type="evidence" value="ECO:0007669"/>
    <property type="project" value="TreeGrafter"/>
</dbReference>
<evidence type="ECO:0000256" key="6">
    <source>
        <dbReference type="ARBA" id="ARBA00022833"/>
    </source>
</evidence>
<evidence type="ECO:0000256" key="3">
    <source>
        <dbReference type="ARBA" id="ARBA00022598"/>
    </source>
</evidence>
<dbReference type="PRINTS" id="PR00983">
    <property type="entry name" value="TRNASYNTHCYS"/>
</dbReference>
<comment type="catalytic activity">
    <reaction evidence="11">
        <text>2 L-cysteine = S-sulfanyl-L-cysteine + L-alanine</text>
        <dbReference type="Rhea" id="RHEA:78543"/>
        <dbReference type="ChEBI" id="CHEBI:35235"/>
        <dbReference type="ChEBI" id="CHEBI:57972"/>
        <dbReference type="ChEBI" id="CHEBI:58591"/>
    </reaction>
    <physiologicalReaction direction="left-to-right" evidence="11">
        <dbReference type="Rhea" id="RHEA:78544"/>
    </physiologicalReaction>
</comment>
<dbReference type="GO" id="GO:0046872">
    <property type="term" value="F:metal ion binding"/>
    <property type="evidence" value="ECO:0007669"/>
    <property type="project" value="UniProtKB-KW"/>
</dbReference>
<evidence type="ECO:0000256" key="5">
    <source>
        <dbReference type="ARBA" id="ARBA00022741"/>
    </source>
</evidence>
<dbReference type="EnsemblMetazoa" id="tetur01g02300.1">
    <property type="protein sequence ID" value="tetur01g02300.1"/>
    <property type="gene ID" value="tetur01g02300"/>
</dbReference>
<dbReference type="eggNOG" id="KOG2007">
    <property type="taxonomic scope" value="Eukaryota"/>
</dbReference>